<dbReference type="PANTHER" id="PTHR24652">
    <property type="entry name" value="LOW-DENSITY LIPOPROTEIN RECEPTOR CLASS A DOMAIN-CONTAINING PROTEIN 2"/>
    <property type="match status" value="1"/>
</dbReference>
<evidence type="ECO:0000256" key="1">
    <source>
        <dbReference type="ARBA" id="ARBA00023157"/>
    </source>
</evidence>
<name>A0AAE0Z2L9_9GAST</name>
<feature type="disulfide bond" evidence="3">
    <location>
        <begin position="161"/>
        <end position="179"/>
    </location>
</feature>
<evidence type="ECO:0000256" key="3">
    <source>
        <dbReference type="PROSITE-ProRule" id="PRU00124"/>
    </source>
</evidence>
<organism evidence="6 7">
    <name type="scientific">Elysia crispata</name>
    <name type="common">lettuce slug</name>
    <dbReference type="NCBI Taxonomy" id="231223"/>
    <lineage>
        <taxon>Eukaryota</taxon>
        <taxon>Metazoa</taxon>
        <taxon>Spiralia</taxon>
        <taxon>Lophotrochozoa</taxon>
        <taxon>Mollusca</taxon>
        <taxon>Gastropoda</taxon>
        <taxon>Heterobranchia</taxon>
        <taxon>Euthyneura</taxon>
        <taxon>Panpulmonata</taxon>
        <taxon>Sacoglossa</taxon>
        <taxon>Placobranchoidea</taxon>
        <taxon>Plakobranchidae</taxon>
        <taxon>Elysia</taxon>
    </lineage>
</organism>
<dbReference type="SUPFAM" id="SSF57424">
    <property type="entry name" value="LDL receptor-like module"/>
    <property type="match status" value="1"/>
</dbReference>
<dbReference type="CDD" id="cd00041">
    <property type="entry name" value="CUB"/>
    <property type="match status" value="1"/>
</dbReference>
<evidence type="ECO:0000313" key="6">
    <source>
        <dbReference type="EMBL" id="KAK3761136.1"/>
    </source>
</evidence>
<evidence type="ECO:0000313" key="7">
    <source>
        <dbReference type="Proteomes" id="UP001283361"/>
    </source>
</evidence>
<dbReference type="AlphaFoldDB" id="A0AAE0Z2L9"/>
<dbReference type="PROSITE" id="PS01180">
    <property type="entry name" value="CUB"/>
    <property type="match status" value="1"/>
</dbReference>
<feature type="domain" description="CUB" evidence="5">
    <location>
        <begin position="32"/>
        <end position="149"/>
    </location>
</feature>
<sequence length="304" mass="33377">MNQEVSFYSFFIWMMTVSKSAGLTLEFMESLCGTTYPFETSFQMDSGTGITYRNQLDCSLTVIAPSSHVVLALITRFELEAAVTGTCTDYLDVHNGTDTSAPKLNPTELCGWGTNIPKNLTSSGKSMTLRLVTDSTGVYHGFNIIFTAVYNEPCTGSDFACSNQLCIDPSLRCDNYDQCGDNTDEVDCDSYGKSSGINVVMVAVTVAVAVIILAVIFSIIIYKVRDRSRWKHFVNAHIDYDDEDGIVETPPSYPITHKYYKGARGHPSLYTAPGHDFKISSNTSSPIGGSSTQMQMTYKSVEVV</sequence>
<dbReference type="SMART" id="SM00042">
    <property type="entry name" value="CUB"/>
    <property type="match status" value="1"/>
</dbReference>
<dbReference type="Pfam" id="PF00057">
    <property type="entry name" value="Ldl_recept_a"/>
    <property type="match status" value="1"/>
</dbReference>
<proteinExistence type="predicted"/>
<dbReference type="CDD" id="cd00112">
    <property type="entry name" value="LDLa"/>
    <property type="match status" value="1"/>
</dbReference>
<protein>
    <recommendedName>
        <fullName evidence="5">CUB domain-containing protein</fullName>
    </recommendedName>
</protein>
<keyword evidence="7" id="KW-1185">Reference proteome</keyword>
<reference evidence="6" key="1">
    <citation type="journal article" date="2023" name="G3 (Bethesda)">
        <title>A reference genome for the long-term kleptoplast-retaining sea slug Elysia crispata morphotype clarki.</title>
        <authorList>
            <person name="Eastman K.E."/>
            <person name="Pendleton A.L."/>
            <person name="Shaikh M.A."/>
            <person name="Suttiyut T."/>
            <person name="Ogas R."/>
            <person name="Tomko P."/>
            <person name="Gavelis G."/>
            <person name="Widhalm J.R."/>
            <person name="Wisecaver J.H."/>
        </authorList>
    </citation>
    <scope>NUCLEOTIDE SEQUENCE</scope>
    <source>
        <strain evidence="6">ECLA1</strain>
    </source>
</reference>
<dbReference type="EMBL" id="JAWDGP010004927">
    <property type="protein sequence ID" value="KAK3761136.1"/>
    <property type="molecule type" value="Genomic_DNA"/>
</dbReference>
<dbReference type="SUPFAM" id="SSF49854">
    <property type="entry name" value="Spermadhesin, CUB domain"/>
    <property type="match status" value="1"/>
</dbReference>
<dbReference type="InterPro" id="IPR042333">
    <property type="entry name" value="LRAD2/Mig-13-like"/>
</dbReference>
<evidence type="ECO:0000259" key="5">
    <source>
        <dbReference type="PROSITE" id="PS01180"/>
    </source>
</evidence>
<keyword evidence="4" id="KW-0472">Membrane</keyword>
<dbReference type="PROSITE" id="PS50068">
    <property type="entry name" value="LDLRA_2"/>
    <property type="match status" value="1"/>
</dbReference>
<evidence type="ECO:0000256" key="2">
    <source>
        <dbReference type="PROSITE-ProRule" id="PRU00059"/>
    </source>
</evidence>
<feature type="transmembrane region" description="Helical" evidence="4">
    <location>
        <begin position="199"/>
        <end position="222"/>
    </location>
</feature>
<dbReference type="Pfam" id="PF00431">
    <property type="entry name" value="CUB"/>
    <property type="match status" value="1"/>
</dbReference>
<dbReference type="Gene3D" id="4.10.400.10">
    <property type="entry name" value="Low-density Lipoprotein Receptor"/>
    <property type="match status" value="1"/>
</dbReference>
<dbReference type="SMART" id="SM00192">
    <property type="entry name" value="LDLa"/>
    <property type="match status" value="1"/>
</dbReference>
<dbReference type="Proteomes" id="UP001283361">
    <property type="component" value="Unassembled WGS sequence"/>
</dbReference>
<dbReference type="InterPro" id="IPR023415">
    <property type="entry name" value="LDLR_class-A_CS"/>
</dbReference>
<comment type="caution">
    <text evidence="6">The sequence shown here is derived from an EMBL/GenBank/DDBJ whole genome shotgun (WGS) entry which is preliminary data.</text>
</comment>
<keyword evidence="1 3" id="KW-1015">Disulfide bond</keyword>
<dbReference type="InterPro" id="IPR002172">
    <property type="entry name" value="LDrepeatLR_classA_rpt"/>
</dbReference>
<keyword evidence="4" id="KW-0812">Transmembrane</keyword>
<dbReference type="Gene3D" id="2.60.120.290">
    <property type="entry name" value="Spermadhesin, CUB domain"/>
    <property type="match status" value="1"/>
</dbReference>
<accession>A0AAE0Z2L9</accession>
<dbReference type="PROSITE" id="PS01209">
    <property type="entry name" value="LDLRA_1"/>
    <property type="match status" value="1"/>
</dbReference>
<dbReference type="InterPro" id="IPR036055">
    <property type="entry name" value="LDL_receptor-like_sf"/>
</dbReference>
<dbReference type="InterPro" id="IPR000859">
    <property type="entry name" value="CUB_dom"/>
</dbReference>
<keyword evidence="4" id="KW-1133">Transmembrane helix</keyword>
<feature type="disulfide bond" evidence="3">
    <location>
        <begin position="154"/>
        <end position="166"/>
    </location>
</feature>
<evidence type="ECO:0000256" key="4">
    <source>
        <dbReference type="SAM" id="Phobius"/>
    </source>
</evidence>
<feature type="disulfide bond" evidence="3">
    <location>
        <begin position="173"/>
        <end position="188"/>
    </location>
</feature>
<gene>
    <name evidence="6" type="ORF">RRG08_022540</name>
</gene>
<dbReference type="InterPro" id="IPR035914">
    <property type="entry name" value="Sperma_CUB_dom_sf"/>
</dbReference>
<comment type="caution">
    <text evidence="2">Lacks conserved residue(s) required for the propagation of feature annotation.</text>
</comment>